<dbReference type="Pfam" id="PF01266">
    <property type="entry name" value="DAO"/>
    <property type="match status" value="1"/>
</dbReference>
<dbReference type="InterPro" id="IPR006076">
    <property type="entry name" value="FAD-dep_OxRdtase"/>
</dbReference>
<gene>
    <name evidence="3" type="ORF">A9Q02_09600</name>
</gene>
<dbReference type="SUPFAM" id="SSF51905">
    <property type="entry name" value="FAD/NAD(P)-binding domain"/>
    <property type="match status" value="1"/>
</dbReference>
<dbReference type="AlphaFoldDB" id="A0A2H3L1U4"/>
<dbReference type="PANTHER" id="PTHR13847:SF287">
    <property type="entry name" value="FAD-DEPENDENT OXIDOREDUCTASE DOMAIN-CONTAINING PROTEIN 1"/>
    <property type="match status" value="1"/>
</dbReference>
<evidence type="ECO:0000313" key="3">
    <source>
        <dbReference type="EMBL" id="PDW00439.1"/>
    </source>
</evidence>
<accession>A0A2H3L1U4</accession>
<name>A0A2H3L1U4_9CHLR</name>
<feature type="domain" description="FAD dependent oxidoreductase" evidence="2">
    <location>
        <begin position="26"/>
        <end position="389"/>
    </location>
</feature>
<organism evidence="3 4">
    <name type="scientific">Candidatus Chloroploca asiatica</name>
    <dbReference type="NCBI Taxonomy" id="1506545"/>
    <lineage>
        <taxon>Bacteria</taxon>
        <taxon>Bacillati</taxon>
        <taxon>Chloroflexota</taxon>
        <taxon>Chloroflexia</taxon>
        <taxon>Chloroflexales</taxon>
        <taxon>Chloroflexineae</taxon>
        <taxon>Oscillochloridaceae</taxon>
        <taxon>Candidatus Chloroploca</taxon>
    </lineage>
</organism>
<comment type="caution">
    <text evidence="3">The sequence shown here is derived from an EMBL/GenBank/DDBJ whole genome shotgun (WGS) entry which is preliminary data.</text>
</comment>
<evidence type="ECO:0000313" key="4">
    <source>
        <dbReference type="Proteomes" id="UP000220922"/>
    </source>
</evidence>
<dbReference type="EMBL" id="LYXE01000041">
    <property type="protein sequence ID" value="PDW00439.1"/>
    <property type="molecule type" value="Genomic_DNA"/>
</dbReference>
<dbReference type="GO" id="GO:0005737">
    <property type="term" value="C:cytoplasm"/>
    <property type="evidence" value="ECO:0007669"/>
    <property type="project" value="TreeGrafter"/>
</dbReference>
<keyword evidence="1" id="KW-0560">Oxidoreductase</keyword>
<sequence length="413" mass="43398">MTRSHWHATLDQAPLPGHALPPRAEVVVIGGGILGAMTTYWLTRAGVAPLVLEQAGPAAGASGNNGGLCITGTPESYPAAVQRLGRATAQEVWALTLRGLAMLRSVVEEEGIACDLRPDGHLELAANPAQLAALTQAAVELQADGFQSSIVDRAAITTLFGLPPGDELIGARYNEAAARLHSARLVHGLFAVTARRGARFCWQTPVTKLDISASPRQPRQVTLTTPRGVVTASAAVVALNAWSRDLLPELDGIVRPVRGQALATAPVAPSLNLAFGVDLTPTGEYGQQTVDGTIVFGGCRALAPQRDVDIREPVPTPLVQEALDTALVRIFPSLAGVPVVRRWAGLMGFTPDYLPVAGAMERLPGVWFAGGFCGHGMPFAGPFGRFLAEAALAGTLPPELEPYRLQRPTLTQG</sequence>
<protein>
    <recommendedName>
        <fullName evidence="2">FAD dependent oxidoreductase domain-containing protein</fullName>
    </recommendedName>
</protein>
<dbReference type="SUPFAM" id="SSF54373">
    <property type="entry name" value="FAD-linked reductases, C-terminal domain"/>
    <property type="match status" value="1"/>
</dbReference>
<dbReference type="Proteomes" id="UP000220922">
    <property type="component" value="Unassembled WGS sequence"/>
</dbReference>
<dbReference type="PANTHER" id="PTHR13847">
    <property type="entry name" value="SARCOSINE DEHYDROGENASE-RELATED"/>
    <property type="match status" value="1"/>
</dbReference>
<dbReference type="Gene3D" id="3.30.9.10">
    <property type="entry name" value="D-Amino Acid Oxidase, subunit A, domain 2"/>
    <property type="match status" value="1"/>
</dbReference>
<dbReference type="Gene3D" id="3.50.50.60">
    <property type="entry name" value="FAD/NAD(P)-binding domain"/>
    <property type="match status" value="1"/>
</dbReference>
<evidence type="ECO:0000256" key="1">
    <source>
        <dbReference type="ARBA" id="ARBA00023002"/>
    </source>
</evidence>
<evidence type="ECO:0000259" key="2">
    <source>
        <dbReference type="Pfam" id="PF01266"/>
    </source>
</evidence>
<reference evidence="3 4" key="1">
    <citation type="submission" date="2016-05" db="EMBL/GenBank/DDBJ databases">
        <authorList>
            <person name="Lavstsen T."/>
            <person name="Jespersen J.S."/>
        </authorList>
    </citation>
    <scope>NUCLEOTIDE SEQUENCE [LARGE SCALE GENOMIC DNA]</scope>
    <source>
        <strain evidence="3 4">B7-9</strain>
    </source>
</reference>
<keyword evidence="4" id="KW-1185">Reference proteome</keyword>
<dbReference type="InterPro" id="IPR036188">
    <property type="entry name" value="FAD/NAD-bd_sf"/>
</dbReference>
<dbReference type="OrthoDB" id="9806452at2"/>
<dbReference type="RefSeq" id="WP_097650982.1">
    <property type="nucleotide sequence ID" value="NZ_LYXE01000041.1"/>
</dbReference>
<dbReference type="GO" id="GO:0016491">
    <property type="term" value="F:oxidoreductase activity"/>
    <property type="evidence" value="ECO:0007669"/>
    <property type="project" value="UniProtKB-KW"/>
</dbReference>
<proteinExistence type="predicted"/>